<name>A0A9P8TI77_9ASCO</name>
<sequence length="282" mass="30186">MTLEDVQDSISSIVPSFRLDGRIAVLTGGAGGLAVTLSKALVAQGAHVALVDLNQSVVEQAANELIQWAQSQNINPIPNISAWSCNVGDSNNVDSCVAQINEYYNDVADLLIHTAGYCQNFSALEYPNEKAAALVNVNLLGSYYISKSIAKSLVDAGKPGSLILIGSMSGVIVNDPQPQVAYNISKAGVIHLVKSLACEWSKYNIRVNCLSPGYIATPLTKHVIANDPSGQELQNTWESKIPIHRMAEPKEFVGSILYLASQTASSYTTGENLIVDGGYQCW</sequence>
<evidence type="ECO:0000256" key="5">
    <source>
        <dbReference type="ARBA" id="ARBA00066831"/>
    </source>
</evidence>
<comment type="pathway">
    <text evidence="4">Carbohydrate metabolism; D-arabinitol metabolism.</text>
</comment>
<evidence type="ECO:0000256" key="2">
    <source>
        <dbReference type="ARBA" id="ARBA00022857"/>
    </source>
</evidence>
<gene>
    <name evidence="7" type="ORF">WICMUC_000296</name>
</gene>
<reference evidence="7" key="2">
    <citation type="submission" date="2021-01" db="EMBL/GenBank/DDBJ databases">
        <authorList>
            <person name="Schikora-Tamarit M.A."/>
        </authorList>
    </citation>
    <scope>NUCLEOTIDE SEQUENCE</scope>
    <source>
        <strain evidence="7">CBS6341</strain>
    </source>
</reference>
<dbReference type="Proteomes" id="UP000769528">
    <property type="component" value="Unassembled WGS sequence"/>
</dbReference>
<dbReference type="EC" id="1.1.1.250" evidence="5"/>
<keyword evidence="8" id="KW-1185">Reference proteome</keyword>
<dbReference type="GO" id="GO:0005975">
    <property type="term" value="P:carbohydrate metabolic process"/>
    <property type="evidence" value="ECO:0007669"/>
    <property type="project" value="UniProtKB-ARBA"/>
</dbReference>
<dbReference type="Gene3D" id="3.40.50.720">
    <property type="entry name" value="NAD(P)-binding Rossmann-like Domain"/>
    <property type="match status" value="1"/>
</dbReference>
<protein>
    <recommendedName>
        <fullName evidence="6">D-arabinitol 2-dehydrogenase [ribulose-forming]</fullName>
        <ecNumber evidence="5">1.1.1.250</ecNumber>
    </recommendedName>
</protein>
<comment type="caution">
    <text evidence="7">The sequence shown here is derived from an EMBL/GenBank/DDBJ whole genome shotgun (WGS) entry which is preliminary data.</text>
</comment>
<dbReference type="InterPro" id="IPR036291">
    <property type="entry name" value="NAD(P)-bd_dom_sf"/>
</dbReference>
<accession>A0A9P8TI77</accession>
<keyword evidence="3" id="KW-0560">Oxidoreductase</keyword>
<keyword evidence="2" id="KW-0521">NADP</keyword>
<dbReference type="EMBL" id="JAEUBF010000103">
    <property type="protein sequence ID" value="KAH3680508.1"/>
    <property type="molecule type" value="Genomic_DNA"/>
</dbReference>
<evidence type="ECO:0000313" key="7">
    <source>
        <dbReference type="EMBL" id="KAH3680508.1"/>
    </source>
</evidence>
<reference evidence="7" key="1">
    <citation type="journal article" date="2021" name="Open Biol.">
        <title>Shared evolutionary footprints suggest mitochondrial oxidative damage underlies multiple complex I losses in fungi.</title>
        <authorList>
            <person name="Schikora-Tamarit M.A."/>
            <person name="Marcet-Houben M."/>
            <person name="Nosek J."/>
            <person name="Gabaldon T."/>
        </authorList>
    </citation>
    <scope>NUCLEOTIDE SEQUENCE</scope>
    <source>
        <strain evidence="7">CBS6341</strain>
    </source>
</reference>
<dbReference type="AlphaFoldDB" id="A0A9P8TI77"/>
<evidence type="ECO:0000256" key="3">
    <source>
        <dbReference type="ARBA" id="ARBA00023002"/>
    </source>
</evidence>
<dbReference type="Pfam" id="PF13561">
    <property type="entry name" value="adh_short_C2"/>
    <property type="match status" value="1"/>
</dbReference>
<organism evidence="7 8">
    <name type="scientific">Wickerhamomyces mucosus</name>
    <dbReference type="NCBI Taxonomy" id="1378264"/>
    <lineage>
        <taxon>Eukaryota</taxon>
        <taxon>Fungi</taxon>
        <taxon>Dikarya</taxon>
        <taxon>Ascomycota</taxon>
        <taxon>Saccharomycotina</taxon>
        <taxon>Saccharomycetes</taxon>
        <taxon>Phaffomycetales</taxon>
        <taxon>Wickerhamomycetaceae</taxon>
        <taxon>Wickerhamomyces</taxon>
    </lineage>
</organism>
<dbReference type="FunFam" id="3.40.50.720:FF:000240">
    <property type="entry name" value="SDR family oxidoreductase"/>
    <property type="match status" value="1"/>
</dbReference>
<evidence type="ECO:0000313" key="8">
    <source>
        <dbReference type="Proteomes" id="UP000769528"/>
    </source>
</evidence>
<evidence type="ECO:0000256" key="4">
    <source>
        <dbReference type="ARBA" id="ARBA00060719"/>
    </source>
</evidence>
<dbReference type="PRINTS" id="PR00081">
    <property type="entry name" value="GDHRDH"/>
</dbReference>
<dbReference type="GO" id="GO:0050664">
    <property type="term" value="F:oxidoreductase activity, acting on NAD(P)H, oxygen as acceptor"/>
    <property type="evidence" value="ECO:0007669"/>
    <property type="project" value="TreeGrafter"/>
</dbReference>
<dbReference type="PROSITE" id="PS00061">
    <property type="entry name" value="ADH_SHORT"/>
    <property type="match status" value="1"/>
</dbReference>
<comment type="similarity">
    <text evidence="1">Belongs to the short-chain dehydrogenases/reductases (SDR) family.</text>
</comment>
<proteinExistence type="inferred from homology"/>
<dbReference type="InterPro" id="IPR020904">
    <property type="entry name" value="Sc_DH/Rdtase_CS"/>
</dbReference>
<evidence type="ECO:0000256" key="6">
    <source>
        <dbReference type="ARBA" id="ARBA00070881"/>
    </source>
</evidence>
<evidence type="ECO:0000256" key="1">
    <source>
        <dbReference type="ARBA" id="ARBA00006484"/>
    </source>
</evidence>
<dbReference type="InterPro" id="IPR002347">
    <property type="entry name" value="SDR_fam"/>
</dbReference>
<dbReference type="GO" id="GO:0047038">
    <property type="term" value="F:D-arabinitol 2-dehydrogenase activity"/>
    <property type="evidence" value="ECO:0007669"/>
    <property type="project" value="UniProtKB-EC"/>
</dbReference>
<dbReference type="PANTHER" id="PTHR43008:SF14">
    <property type="entry name" value="DEHYDROGENASE ARBD, PUTATIVE-RELATED"/>
    <property type="match status" value="1"/>
</dbReference>
<dbReference type="SUPFAM" id="SSF51735">
    <property type="entry name" value="NAD(P)-binding Rossmann-fold domains"/>
    <property type="match status" value="1"/>
</dbReference>
<dbReference type="PANTHER" id="PTHR43008">
    <property type="entry name" value="BENZIL REDUCTASE"/>
    <property type="match status" value="1"/>
</dbReference>
<dbReference type="OrthoDB" id="5325318at2759"/>